<dbReference type="AlphaFoldDB" id="A0AA40DV02"/>
<comment type="caution">
    <text evidence="2">The sequence shown here is derived from an EMBL/GenBank/DDBJ whole genome shotgun (WGS) entry which is preliminary data.</text>
</comment>
<accession>A0AA40DV02</accession>
<proteinExistence type="predicted"/>
<sequence>MPTAGDTDQNAPSPEVAPGPRPPQSALPLVFCRLAVAALVSSPRCCRSSLSACGVGYALYVRARSWLQRVVRPISLLSRVAESGSLSDGGGGEDGSDNGSGSGSGDDEIEPGLAALALAARGRGSRRVRQGVAVCAAFFIALLTPTLDCHCNWRTKAQHPPRVLVRAGMGS</sequence>
<gene>
    <name evidence="2" type="ORF">B0T26DRAFT_752994</name>
</gene>
<organism evidence="2 3">
    <name type="scientific">Lasiosphaeria miniovina</name>
    <dbReference type="NCBI Taxonomy" id="1954250"/>
    <lineage>
        <taxon>Eukaryota</taxon>
        <taxon>Fungi</taxon>
        <taxon>Dikarya</taxon>
        <taxon>Ascomycota</taxon>
        <taxon>Pezizomycotina</taxon>
        <taxon>Sordariomycetes</taxon>
        <taxon>Sordariomycetidae</taxon>
        <taxon>Sordariales</taxon>
        <taxon>Lasiosphaeriaceae</taxon>
        <taxon>Lasiosphaeria</taxon>
    </lineage>
</organism>
<evidence type="ECO:0000256" key="1">
    <source>
        <dbReference type="SAM" id="MobiDB-lite"/>
    </source>
</evidence>
<keyword evidence="3" id="KW-1185">Reference proteome</keyword>
<dbReference type="RefSeq" id="XP_060294126.1">
    <property type="nucleotide sequence ID" value="XM_060445606.1"/>
</dbReference>
<evidence type="ECO:0000313" key="3">
    <source>
        <dbReference type="Proteomes" id="UP001172101"/>
    </source>
</evidence>
<feature type="region of interest" description="Disordered" evidence="1">
    <location>
        <begin position="1"/>
        <end position="22"/>
    </location>
</feature>
<feature type="compositionally biased region" description="Gly residues" evidence="1">
    <location>
        <begin position="87"/>
        <end position="104"/>
    </location>
</feature>
<dbReference type="Proteomes" id="UP001172101">
    <property type="component" value="Unassembled WGS sequence"/>
</dbReference>
<evidence type="ECO:0000313" key="2">
    <source>
        <dbReference type="EMBL" id="KAK0712803.1"/>
    </source>
</evidence>
<dbReference type="EMBL" id="JAUIRO010000005">
    <property type="protein sequence ID" value="KAK0712803.1"/>
    <property type="molecule type" value="Genomic_DNA"/>
</dbReference>
<feature type="compositionally biased region" description="Polar residues" evidence="1">
    <location>
        <begin position="1"/>
        <end position="12"/>
    </location>
</feature>
<dbReference type="GeneID" id="85328876"/>
<feature type="region of interest" description="Disordered" evidence="1">
    <location>
        <begin position="83"/>
        <end position="106"/>
    </location>
</feature>
<name>A0AA40DV02_9PEZI</name>
<reference evidence="2" key="1">
    <citation type="submission" date="2023-06" db="EMBL/GenBank/DDBJ databases">
        <title>Genome-scale phylogeny and comparative genomics of the fungal order Sordariales.</title>
        <authorList>
            <consortium name="Lawrence Berkeley National Laboratory"/>
            <person name="Hensen N."/>
            <person name="Bonometti L."/>
            <person name="Westerberg I."/>
            <person name="Brannstrom I.O."/>
            <person name="Guillou S."/>
            <person name="Cros-Aarteil S."/>
            <person name="Calhoun S."/>
            <person name="Haridas S."/>
            <person name="Kuo A."/>
            <person name="Mondo S."/>
            <person name="Pangilinan J."/>
            <person name="Riley R."/>
            <person name="LaButti K."/>
            <person name="Andreopoulos B."/>
            <person name="Lipzen A."/>
            <person name="Chen C."/>
            <person name="Yanf M."/>
            <person name="Daum C."/>
            <person name="Ng V."/>
            <person name="Clum A."/>
            <person name="Steindorff A."/>
            <person name="Ohm R."/>
            <person name="Martin F."/>
            <person name="Silar P."/>
            <person name="Natvig D."/>
            <person name="Lalanne C."/>
            <person name="Gautier V."/>
            <person name="Ament-velasquez S.L."/>
            <person name="Kruys A."/>
            <person name="Hutchinson M.I."/>
            <person name="Powell A.J."/>
            <person name="Barry K."/>
            <person name="Miller A.N."/>
            <person name="Grigoriev I.V."/>
            <person name="Debuchy R."/>
            <person name="Gladieux P."/>
            <person name="Thoren M.H."/>
            <person name="Johannesson H."/>
        </authorList>
    </citation>
    <scope>NUCLEOTIDE SEQUENCE</scope>
    <source>
        <strain evidence="2">SMH2392-1A</strain>
    </source>
</reference>
<protein>
    <submittedName>
        <fullName evidence="2">Uncharacterized protein</fullName>
    </submittedName>
</protein>